<comment type="similarity">
    <text evidence="6">Belongs to the dicarboxylate/amino acid:cation symporter (DAACS) (TC 2.A.23) family.</text>
</comment>
<dbReference type="PRINTS" id="PR00173">
    <property type="entry name" value="EDTRNSPORT"/>
</dbReference>
<comment type="subcellular location">
    <subcellularLocation>
        <location evidence="1 6">Membrane</location>
        <topology evidence="1 6">Multi-pass membrane protein</topology>
    </subcellularLocation>
</comment>
<keyword evidence="3 6" id="KW-0812">Transmembrane</keyword>
<dbReference type="InterPro" id="IPR050746">
    <property type="entry name" value="DAACS"/>
</dbReference>
<evidence type="ECO:0000256" key="6">
    <source>
        <dbReference type="RuleBase" id="RU361216"/>
    </source>
</evidence>
<dbReference type="GO" id="GO:0015175">
    <property type="term" value="F:neutral L-amino acid transmembrane transporter activity"/>
    <property type="evidence" value="ECO:0007669"/>
    <property type="project" value="TreeGrafter"/>
</dbReference>
<accession>A0A0L8ICJ9</accession>
<dbReference type="STRING" id="37653.A0A0L8ICJ9"/>
<evidence type="ECO:0000256" key="1">
    <source>
        <dbReference type="ARBA" id="ARBA00004141"/>
    </source>
</evidence>
<dbReference type="Pfam" id="PF00375">
    <property type="entry name" value="SDF"/>
    <property type="match status" value="1"/>
</dbReference>
<feature type="transmembrane region" description="Helical" evidence="6">
    <location>
        <begin position="14"/>
        <end position="40"/>
    </location>
</feature>
<dbReference type="InterPro" id="IPR036458">
    <property type="entry name" value="Na:dicarbo_symporter_sf"/>
</dbReference>
<dbReference type="OrthoDB" id="5877963at2759"/>
<sequence length="130" mass="14280">MIGLEEPSTAFHQVALYIGTALVAHLGYALVLLPLVYFLMTRKNPVKFLYKNSLCICTAFATSCSITNLPVMLQCVECKARLHHQVTRLTLPLGAIINTNAGALYKSVACIFIAQYEGVPLTIGRLIIIR</sequence>
<dbReference type="GO" id="GO:0015501">
    <property type="term" value="F:glutamate:sodium symporter activity"/>
    <property type="evidence" value="ECO:0007669"/>
    <property type="project" value="TreeGrafter"/>
</dbReference>
<evidence type="ECO:0000256" key="2">
    <source>
        <dbReference type="ARBA" id="ARBA00022448"/>
    </source>
</evidence>
<keyword evidence="4 6" id="KW-1133">Transmembrane helix</keyword>
<dbReference type="GO" id="GO:0005313">
    <property type="term" value="F:L-glutamate transmembrane transporter activity"/>
    <property type="evidence" value="ECO:0007669"/>
    <property type="project" value="TreeGrafter"/>
</dbReference>
<dbReference type="AlphaFoldDB" id="A0A0L8ICJ9"/>
<dbReference type="SUPFAM" id="SSF118215">
    <property type="entry name" value="Proton glutamate symport protein"/>
    <property type="match status" value="1"/>
</dbReference>
<evidence type="ECO:0000256" key="5">
    <source>
        <dbReference type="ARBA" id="ARBA00023136"/>
    </source>
</evidence>
<name>A0A0L8ICJ9_OCTBM</name>
<reference evidence="7" key="1">
    <citation type="submission" date="2015-07" db="EMBL/GenBank/DDBJ databases">
        <title>MeaNS - Measles Nucleotide Surveillance Program.</title>
        <authorList>
            <person name="Tran T."/>
            <person name="Druce J."/>
        </authorList>
    </citation>
    <scope>NUCLEOTIDE SEQUENCE</scope>
    <source>
        <strain evidence="7">UCB-OBI-ISO-001</strain>
        <tissue evidence="7">Gonad</tissue>
    </source>
</reference>
<organism evidence="7">
    <name type="scientific">Octopus bimaculoides</name>
    <name type="common">California two-spotted octopus</name>
    <dbReference type="NCBI Taxonomy" id="37653"/>
    <lineage>
        <taxon>Eukaryota</taxon>
        <taxon>Metazoa</taxon>
        <taxon>Spiralia</taxon>
        <taxon>Lophotrochozoa</taxon>
        <taxon>Mollusca</taxon>
        <taxon>Cephalopoda</taxon>
        <taxon>Coleoidea</taxon>
        <taxon>Octopodiformes</taxon>
        <taxon>Octopoda</taxon>
        <taxon>Incirrata</taxon>
        <taxon>Octopodidae</taxon>
        <taxon>Octopus</taxon>
    </lineage>
</organism>
<dbReference type="InterPro" id="IPR001991">
    <property type="entry name" value="Na-dicarboxylate_symporter"/>
</dbReference>
<keyword evidence="6" id="KW-0769">Symport</keyword>
<evidence type="ECO:0000256" key="4">
    <source>
        <dbReference type="ARBA" id="ARBA00022989"/>
    </source>
</evidence>
<proteinExistence type="inferred from homology"/>
<dbReference type="PANTHER" id="PTHR11958:SF63">
    <property type="entry name" value="AMINO ACID TRANSPORTER"/>
    <property type="match status" value="1"/>
</dbReference>
<comment type="caution">
    <text evidence="6">Lacks conserved residue(s) required for the propagation of feature annotation.</text>
</comment>
<dbReference type="Gene3D" id="1.10.3860.10">
    <property type="entry name" value="Sodium:dicarboxylate symporter"/>
    <property type="match status" value="1"/>
</dbReference>
<dbReference type="GO" id="GO:0005886">
    <property type="term" value="C:plasma membrane"/>
    <property type="evidence" value="ECO:0007669"/>
    <property type="project" value="TreeGrafter"/>
</dbReference>
<evidence type="ECO:0000256" key="3">
    <source>
        <dbReference type="ARBA" id="ARBA00022692"/>
    </source>
</evidence>
<keyword evidence="2 6" id="KW-0813">Transport</keyword>
<dbReference type="PANTHER" id="PTHR11958">
    <property type="entry name" value="SODIUM/DICARBOXYLATE SYMPORTER-RELATED"/>
    <property type="match status" value="1"/>
</dbReference>
<gene>
    <name evidence="7" type="ORF">OCBIM_22023319mg</name>
</gene>
<evidence type="ECO:0000313" key="7">
    <source>
        <dbReference type="EMBL" id="KOF98755.1"/>
    </source>
</evidence>
<protein>
    <recommendedName>
        <fullName evidence="6">Amino acid transporter</fullName>
    </recommendedName>
</protein>
<dbReference type="EMBL" id="KQ416087">
    <property type="protein sequence ID" value="KOF98755.1"/>
    <property type="molecule type" value="Genomic_DNA"/>
</dbReference>
<keyword evidence="5 6" id="KW-0472">Membrane</keyword>